<dbReference type="Proteomes" id="UP000654075">
    <property type="component" value="Unassembled WGS sequence"/>
</dbReference>
<evidence type="ECO:0008006" key="3">
    <source>
        <dbReference type="Google" id="ProtNLM"/>
    </source>
</evidence>
<accession>A0A813EGP3</accession>
<dbReference type="Pfam" id="PF08757">
    <property type="entry name" value="CotH"/>
    <property type="match status" value="1"/>
</dbReference>
<name>A0A813EGP3_POLGL</name>
<dbReference type="InterPro" id="IPR014867">
    <property type="entry name" value="Spore_coat_CotH_CotH2/3/7"/>
</dbReference>
<feature type="non-terminal residue" evidence="1">
    <location>
        <position position="1"/>
    </location>
</feature>
<dbReference type="EMBL" id="CAJNNV010012003">
    <property type="protein sequence ID" value="CAE8600281.1"/>
    <property type="molecule type" value="Genomic_DNA"/>
</dbReference>
<dbReference type="OrthoDB" id="443424at2759"/>
<dbReference type="AlphaFoldDB" id="A0A813EGP3"/>
<evidence type="ECO:0000313" key="2">
    <source>
        <dbReference type="Proteomes" id="UP000654075"/>
    </source>
</evidence>
<protein>
    <recommendedName>
        <fullName evidence="3">Spore coat protein CotH</fullName>
    </recommendedName>
</protein>
<comment type="caution">
    <text evidence="1">The sequence shown here is derived from an EMBL/GenBank/DDBJ whole genome shotgun (WGS) entry which is preliminary data.</text>
</comment>
<keyword evidence="2" id="KW-1185">Reference proteome</keyword>
<gene>
    <name evidence="1" type="ORF">PGLA1383_LOCUS18612</name>
</gene>
<sequence>VLAMSFVDTSFQRNPLAFEIYRRLGGWAPETRYVNLRWGSKDFGLYYIGEKVQFSPGRLQLPSEGSGDGILLQIDWPKAGERSVKSKTTGTTFQVAFPKNVTHQQLGYIQQLVDEVDGRAAAGVHSPEAAKSLEEVLDFASFTRYFMLQELAIDLDGYAFSDYVEVKDGRLSHAAPWDYDLAFGFACKPDYRRNALTGHTSSGVEGWNVENVRDAMTRWSAIGFQTTKAHRNMRQLFLNLWRTPSFAAYFVAAWRSARQGPLRDDALEEMVSRRSSRISASAWRDLAIWHDAERCGFFPCCYAEDAQDFASAERHLAEFLRRRAKWMDAHAGELPDNGH</sequence>
<evidence type="ECO:0000313" key="1">
    <source>
        <dbReference type="EMBL" id="CAE8600281.1"/>
    </source>
</evidence>
<proteinExistence type="predicted"/>
<organism evidence="1 2">
    <name type="scientific">Polarella glacialis</name>
    <name type="common">Dinoflagellate</name>
    <dbReference type="NCBI Taxonomy" id="89957"/>
    <lineage>
        <taxon>Eukaryota</taxon>
        <taxon>Sar</taxon>
        <taxon>Alveolata</taxon>
        <taxon>Dinophyceae</taxon>
        <taxon>Suessiales</taxon>
        <taxon>Suessiaceae</taxon>
        <taxon>Polarella</taxon>
    </lineage>
</organism>
<reference evidence="1" key="1">
    <citation type="submission" date="2021-02" db="EMBL/GenBank/DDBJ databases">
        <authorList>
            <person name="Dougan E. K."/>
            <person name="Rhodes N."/>
            <person name="Thang M."/>
            <person name="Chan C."/>
        </authorList>
    </citation>
    <scope>NUCLEOTIDE SEQUENCE</scope>
</reference>